<accession>A0ABU2HT85</accession>
<keyword evidence="2" id="KW-1185">Reference proteome</keyword>
<protein>
    <recommendedName>
        <fullName evidence="3">Phage tail protein</fullName>
    </recommendedName>
</protein>
<name>A0ABU2HT85_9RHOB</name>
<gene>
    <name evidence="1" type="ORF">RGQ15_10230</name>
</gene>
<dbReference type="EMBL" id="JAVQLW010000001">
    <property type="protein sequence ID" value="MDS9467942.1"/>
    <property type="molecule type" value="Genomic_DNA"/>
</dbReference>
<dbReference type="RefSeq" id="WP_311160117.1">
    <property type="nucleotide sequence ID" value="NZ_JAVQLW010000001.1"/>
</dbReference>
<organism evidence="1 2">
    <name type="scientific">Paracoccus aurantius</name>
    <dbReference type="NCBI Taxonomy" id="3073814"/>
    <lineage>
        <taxon>Bacteria</taxon>
        <taxon>Pseudomonadati</taxon>
        <taxon>Pseudomonadota</taxon>
        <taxon>Alphaproteobacteria</taxon>
        <taxon>Rhodobacterales</taxon>
        <taxon>Paracoccaceae</taxon>
        <taxon>Paracoccus</taxon>
    </lineage>
</organism>
<evidence type="ECO:0000313" key="2">
    <source>
        <dbReference type="Proteomes" id="UP001269144"/>
    </source>
</evidence>
<reference evidence="2" key="1">
    <citation type="submission" date="2023-07" db="EMBL/GenBank/DDBJ databases">
        <title>Paracoccus sp. MBLB3053 whole genome sequence.</title>
        <authorList>
            <person name="Hwang C.Y."/>
            <person name="Cho E.-S."/>
            <person name="Seo M.-J."/>
        </authorList>
    </citation>
    <scope>NUCLEOTIDE SEQUENCE [LARGE SCALE GENOMIC DNA]</scope>
    <source>
        <strain evidence="2">MBLB3053</strain>
    </source>
</reference>
<evidence type="ECO:0000313" key="1">
    <source>
        <dbReference type="EMBL" id="MDS9467942.1"/>
    </source>
</evidence>
<comment type="caution">
    <text evidence="1">The sequence shown here is derived from an EMBL/GenBank/DDBJ whole genome shotgun (WGS) entry which is preliminary data.</text>
</comment>
<sequence length="151" mass="16336">MLYPTAGTRFFIADAPALEPGALPASGWVEIGETEALGLVGIEWEMAEADLAHMAGGAGNVIAHAKQSRRTLPMQIILGNDPEDVGQILLWQAAHAVEHYPFRLLMPDGVRSRSWFALVTAISEVFDAANSVMKLQVDLQPHHAPITRSEA</sequence>
<proteinExistence type="predicted"/>
<dbReference type="Proteomes" id="UP001269144">
    <property type="component" value="Unassembled WGS sequence"/>
</dbReference>
<evidence type="ECO:0008006" key="3">
    <source>
        <dbReference type="Google" id="ProtNLM"/>
    </source>
</evidence>